<gene>
    <name evidence="1" type="ORF">Ltuc_0414</name>
</gene>
<evidence type="ECO:0000313" key="2">
    <source>
        <dbReference type="Proteomes" id="UP000054693"/>
    </source>
</evidence>
<comment type="caution">
    <text evidence="1">The sequence shown here is derived from an EMBL/GenBank/DDBJ whole genome shotgun (WGS) entry which is preliminary data.</text>
</comment>
<dbReference type="AlphaFoldDB" id="A0A0W0ZTQ2"/>
<dbReference type="Proteomes" id="UP000054693">
    <property type="component" value="Unassembled WGS sequence"/>
</dbReference>
<dbReference type="EMBL" id="LNZA01000001">
    <property type="protein sequence ID" value="KTD72567.1"/>
    <property type="molecule type" value="Genomic_DNA"/>
</dbReference>
<proteinExistence type="predicted"/>
<evidence type="ECO:0000313" key="1">
    <source>
        <dbReference type="EMBL" id="KTD72567.1"/>
    </source>
</evidence>
<dbReference type="PATRIC" id="fig|40335.7.peg.430"/>
<dbReference type="OrthoDB" id="8779418at2"/>
<name>A0A0W0ZTQ2_9GAMM</name>
<protein>
    <submittedName>
        <fullName evidence="1">Phage excisionase</fullName>
    </submittedName>
</protein>
<reference evidence="1 2" key="1">
    <citation type="submission" date="2015-11" db="EMBL/GenBank/DDBJ databases">
        <title>Genomic analysis of 38 Legionella species identifies large and diverse effector repertoires.</title>
        <authorList>
            <person name="Burstein D."/>
            <person name="Amaro F."/>
            <person name="Zusman T."/>
            <person name="Lifshitz Z."/>
            <person name="Cohen O."/>
            <person name="Gilbert J.A."/>
            <person name="Pupko T."/>
            <person name="Shuman H.A."/>
            <person name="Segal G."/>
        </authorList>
    </citation>
    <scope>NUCLEOTIDE SEQUENCE [LARGE SCALE GENOMIC DNA]</scope>
    <source>
        <strain evidence="1 2">ATCC 49180</strain>
    </source>
</reference>
<organism evidence="1 2">
    <name type="scientific">Legionella tucsonensis</name>
    <dbReference type="NCBI Taxonomy" id="40335"/>
    <lineage>
        <taxon>Bacteria</taxon>
        <taxon>Pseudomonadati</taxon>
        <taxon>Pseudomonadota</taxon>
        <taxon>Gammaproteobacteria</taxon>
        <taxon>Legionellales</taxon>
        <taxon>Legionellaceae</taxon>
        <taxon>Legionella</taxon>
    </lineage>
</organism>
<sequence length="68" mass="7886">MKWVKLKKYCQDTGDTTNAVHSKRKRGMWLDGLHCKLGPDGNLWINLVEVEKWVEFGDQATLQKLQQA</sequence>
<keyword evidence="2" id="KW-1185">Reference proteome</keyword>
<accession>A0A0W0ZTQ2</accession>
<dbReference type="STRING" id="40335.Ltuc_0414"/>